<reference evidence="1" key="1">
    <citation type="submission" date="2023-03" db="EMBL/GenBank/DDBJ databases">
        <title>Chromosome-level genomes of two armyworms, Mythimna separata and Mythimna loreyi, provide insights into the biosynthesis and reception of sex pheromones.</title>
        <authorList>
            <person name="Zhao H."/>
        </authorList>
    </citation>
    <scope>NUCLEOTIDE SEQUENCE</scope>
    <source>
        <strain evidence="1">BeijingLab</strain>
    </source>
</reference>
<organism evidence="1 2">
    <name type="scientific">Mythimna loreyi</name>
    <dbReference type="NCBI Taxonomy" id="667449"/>
    <lineage>
        <taxon>Eukaryota</taxon>
        <taxon>Metazoa</taxon>
        <taxon>Ecdysozoa</taxon>
        <taxon>Arthropoda</taxon>
        <taxon>Hexapoda</taxon>
        <taxon>Insecta</taxon>
        <taxon>Pterygota</taxon>
        <taxon>Neoptera</taxon>
        <taxon>Endopterygota</taxon>
        <taxon>Lepidoptera</taxon>
        <taxon>Glossata</taxon>
        <taxon>Ditrysia</taxon>
        <taxon>Noctuoidea</taxon>
        <taxon>Noctuidae</taxon>
        <taxon>Noctuinae</taxon>
        <taxon>Hadenini</taxon>
        <taxon>Mythimna</taxon>
    </lineage>
</organism>
<keyword evidence="2" id="KW-1185">Reference proteome</keyword>
<dbReference type="EMBL" id="CM056795">
    <property type="protein sequence ID" value="KAJ8720768.1"/>
    <property type="molecule type" value="Genomic_DNA"/>
</dbReference>
<protein>
    <submittedName>
        <fullName evidence="1">Uncharacterized protein</fullName>
    </submittedName>
</protein>
<sequence length="273" mass="30441">MNRQIVFIRIVQLVAIVLKKITPLSPRWRAAIEQRIAEGRHLTLQAVSQGARIHPGQYWDLSGTFLFTIFVMTALGFGAPVPQTTGGRTSALIYSMLAVPVHFCLFLNASMCIVVRVEMQHDERRRSLQDERPFVLGRTIPQTGESPNCSRSSEVLKAYKRGVGKKIMRFLSVLGACRSFILFGILYYMCGVAAFGLARGNSALDVALFPLEFTTSGGLDSVKGHVRILYGWYVEGAMMLMSCGLATFRRNHPAGALSFLEKYRLFETDNSSY</sequence>
<name>A0ACC2QS67_9NEOP</name>
<comment type="caution">
    <text evidence="1">The sequence shown here is derived from an EMBL/GenBank/DDBJ whole genome shotgun (WGS) entry which is preliminary data.</text>
</comment>
<evidence type="ECO:0000313" key="1">
    <source>
        <dbReference type="EMBL" id="KAJ8720768.1"/>
    </source>
</evidence>
<proteinExistence type="predicted"/>
<gene>
    <name evidence="1" type="ORF">PYW08_006233</name>
</gene>
<accession>A0ACC2QS67</accession>
<evidence type="ECO:0000313" key="2">
    <source>
        <dbReference type="Proteomes" id="UP001231649"/>
    </source>
</evidence>
<dbReference type="Proteomes" id="UP001231649">
    <property type="component" value="Chromosome 19"/>
</dbReference>